<proteinExistence type="predicted"/>
<feature type="signal peptide" evidence="5">
    <location>
        <begin position="1"/>
        <end position="33"/>
    </location>
</feature>
<dbReference type="FunCoup" id="A0A6J2QQE0">
    <property type="interactions" value="381"/>
</dbReference>
<reference evidence="8" key="1">
    <citation type="submission" date="2025-08" db="UniProtKB">
        <authorList>
            <consortium name="RefSeq"/>
        </authorList>
    </citation>
    <scope>IDENTIFICATION</scope>
</reference>
<feature type="domain" description="EF-hand" evidence="6">
    <location>
        <begin position="39"/>
        <end position="74"/>
    </location>
</feature>
<keyword evidence="5" id="KW-0732">Signal</keyword>
<dbReference type="PROSITE" id="PS50222">
    <property type="entry name" value="EF_HAND_2"/>
    <property type="match status" value="2"/>
</dbReference>
<keyword evidence="1" id="KW-0677">Repeat</keyword>
<feature type="domain" description="EF-hand" evidence="6">
    <location>
        <begin position="115"/>
        <end position="150"/>
    </location>
</feature>
<evidence type="ECO:0000256" key="4">
    <source>
        <dbReference type="ARBA" id="ARBA00023179"/>
    </source>
</evidence>
<dbReference type="AlphaFoldDB" id="A0A6J2QQE0"/>
<keyword evidence="3" id="KW-0505">Motor protein</keyword>
<keyword evidence="4" id="KW-0514">Muscle protein</keyword>
<protein>
    <submittedName>
        <fullName evidence="8">LOW QUALITY PROTEIN: myosin, light polypeptide 3, skeletal muscle</fullName>
    </submittedName>
</protein>
<dbReference type="InterPro" id="IPR011992">
    <property type="entry name" value="EF-hand-dom_pair"/>
</dbReference>
<dbReference type="GeneID" id="115016756"/>
<dbReference type="CTD" id="58143"/>
<feature type="chain" id="PRO_5026790588" evidence="5">
    <location>
        <begin position="34"/>
        <end position="182"/>
    </location>
</feature>
<evidence type="ECO:0000313" key="7">
    <source>
        <dbReference type="Proteomes" id="UP000504630"/>
    </source>
</evidence>
<organism evidence="7 8">
    <name type="scientific">Cottoperca gobio</name>
    <name type="common">Frogmouth</name>
    <name type="synonym">Aphritis gobio</name>
    <dbReference type="NCBI Taxonomy" id="56716"/>
    <lineage>
        <taxon>Eukaryota</taxon>
        <taxon>Metazoa</taxon>
        <taxon>Chordata</taxon>
        <taxon>Craniata</taxon>
        <taxon>Vertebrata</taxon>
        <taxon>Euteleostomi</taxon>
        <taxon>Actinopterygii</taxon>
        <taxon>Neopterygii</taxon>
        <taxon>Teleostei</taxon>
        <taxon>Neoteleostei</taxon>
        <taxon>Acanthomorphata</taxon>
        <taxon>Eupercaria</taxon>
        <taxon>Perciformes</taxon>
        <taxon>Notothenioidei</taxon>
        <taxon>Bovichtidae</taxon>
        <taxon>Cottoperca</taxon>
    </lineage>
</organism>
<name>A0A6J2QQE0_COTGO</name>
<sequence>MAQDHSVLGLQLRFSFFLLLQLLLSKMTEPAAASEFSPDQIEDFKEAFGLFDRVGDSQVAFNQVADIMRALGQNPTNKDVIKILGTPSADDMANKRVNFEAFLPMLKVVDAQPKGSYDDYVEGLRVFDKEGNGTVMGAELRIVLSTLGEKMTEPEIDALMTGQEDESGSVHYEAFVKHIMSV</sequence>
<evidence type="ECO:0000313" key="8">
    <source>
        <dbReference type="RefSeq" id="XP_029300643.1"/>
    </source>
</evidence>
<dbReference type="SUPFAM" id="SSF47473">
    <property type="entry name" value="EF-hand"/>
    <property type="match status" value="1"/>
</dbReference>
<dbReference type="InParanoid" id="A0A6J2QQE0"/>
<dbReference type="RefSeq" id="XP_029300643.1">
    <property type="nucleotide sequence ID" value="XM_029444783.1"/>
</dbReference>
<evidence type="ECO:0000256" key="5">
    <source>
        <dbReference type="SAM" id="SignalP"/>
    </source>
</evidence>
<dbReference type="GO" id="GO:0016460">
    <property type="term" value="C:myosin II complex"/>
    <property type="evidence" value="ECO:0007669"/>
    <property type="project" value="TreeGrafter"/>
</dbReference>
<dbReference type="OrthoDB" id="5959761at2759"/>
<keyword evidence="2" id="KW-0518">Myosin</keyword>
<dbReference type="GO" id="GO:0043292">
    <property type="term" value="C:contractile muscle fiber"/>
    <property type="evidence" value="ECO:0007669"/>
    <property type="project" value="TreeGrafter"/>
</dbReference>
<evidence type="ECO:0000256" key="1">
    <source>
        <dbReference type="ARBA" id="ARBA00022737"/>
    </source>
</evidence>
<dbReference type="Proteomes" id="UP000504630">
    <property type="component" value="Chromosome 2"/>
</dbReference>
<dbReference type="CDD" id="cd00051">
    <property type="entry name" value="EFh"/>
    <property type="match status" value="1"/>
</dbReference>
<evidence type="ECO:0000259" key="6">
    <source>
        <dbReference type="PROSITE" id="PS50222"/>
    </source>
</evidence>
<gene>
    <name evidence="8" type="primary">mylz3</name>
</gene>
<dbReference type="InterPro" id="IPR002048">
    <property type="entry name" value="EF_hand_dom"/>
</dbReference>
<dbReference type="Gene3D" id="1.10.238.10">
    <property type="entry name" value="EF-hand"/>
    <property type="match status" value="2"/>
</dbReference>
<evidence type="ECO:0000256" key="3">
    <source>
        <dbReference type="ARBA" id="ARBA00023175"/>
    </source>
</evidence>
<dbReference type="InterPro" id="IPR050230">
    <property type="entry name" value="CALM/Myosin/TropC-like"/>
</dbReference>
<dbReference type="FunFam" id="1.10.238.10:FF:000003">
    <property type="entry name" value="Calmodulin A"/>
    <property type="match status" value="1"/>
</dbReference>
<accession>A0A6J2QQE0</accession>
<dbReference type="GO" id="GO:0005509">
    <property type="term" value="F:calcium ion binding"/>
    <property type="evidence" value="ECO:0007669"/>
    <property type="project" value="InterPro"/>
</dbReference>
<keyword evidence="7" id="KW-1185">Reference proteome</keyword>
<dbReference type="KEGG" id="cgob:115016756"/>
<dbReference type="PANTHER" id="PTHR23048">
    <property type="entry name" value="MYOSIN LIGHT CHAIN 1, 3"/>
    <property type="match status" value="1"/>
</dbReference>
<evidence type="ECO:0000256" key="2">
    <source>
        <dbReference type="ARBA" id="ARBA00023123"/>
    </source>
</evidence>
<dbReference type="PANTHER" id="PTHR23048:SF3">
    <property type="entry name" value="MYOSIN LIGHT CHAIN 1_3, SKELETAL MUSCLE ISOFORM"/>
    <property type="match status" value="1"/>
</dbReference>